<evidence type="ECO:0000313" key="3">
    <source>
        <dbReference type="EMBL" id="NOG31558.1"/>
    </source>
</evidence>
<sequence length="662" mass="78790">MQTDLFTVSKLFTERLFRIPDYQRGYAWREKQLKDYWNDLEQLEDKSHYLGVLTLEDVPEEVVKEWKDDKWIIDSKGYTPFYIVDGQQRLTTTIILIQAITEVIKEGEKINYTSKCEIKRRFLWDSKDDGISRSYIFGYEKDNPSYEFLKTKIFNESSDVSFPSQDTIYTNNLSFAKEFFLKKIVDLDIRSLEEIYKKVTQQLLFNIYAISREIDVFVAFETMNNRGKPLSHLELLKNRLIYLSTKFQVEDYEKDNLRAVVNESWKNIYHYLGKNKDNPLDDDFFLRNHFLLYFGKSLTDEDDPDYRGYLRMRRSYAHDYKDYLLENHFTTRNIEGVGKSEGKAIKTKDIYDYSKSLKDSVEIWYQILNPSDSTFSRVEKEWLDKINRLGIEFVAPLIMVFYQKVRKNALKIEFLKALEKLIFLNELVRYRHYMTFDPVLFLEMSSKLSSGKSSAEDIVKELTVAFESGRDSKEIWKIIQAEFIRSGYYGWRGIRYFLYEYDLNLKSQSKTQREKIDWDVYIDTPEDYHTVEHIYPQRARRECWTKLYAAYTNKERSVLRHSLGNLVPLSRPKNSSFSNKCFQDKVGDISTKVGFRYGSYAENEIATYEKWGAVEILQRGVSLLDFMDDRWSLKIGDRGKKVKMLGLEFVEEKEGITKKRRK</sequence>
<evidence type="ECO:0000259" key="2">
    <source>
        <dbReference type="Pfam" id="PF07510"/>
    </source>
</evidence>
<feature type="domain" description="GmrSD restriction endonucleases C-terminal" evidence="2">
    <location>
        <begin position="485"/>
        <end position="624"/>
    </location>
</feature>
<dbReference type="EMBL" id="JABFHI010000002">
    <property type="protein sequence ID" value="NOG31558.1"/>
    <property type="molecule type" value="Genomic_DNA"/>
</dbReference>
<dbReference type="RefSeq" id="WP_171702002.1">
    <property type="nucleotide sequence ID" value="NZ_JABFHI010000002.1"/>
</dbReference>
<dbReference type="InterPro" id="IPR011089">
    <property type="entry name" value="GmrSD_C"/>
</dbReference>
<dbReference type="Pfam" id="PF07510">
    <property type="entry name" value="GmrSD_C"/>
    <property type="match status" value="1"/>
</dbReference>
<organism evidence="3 4">
    <name type="scientific">Vreelandella azerica</name>
    <dbReference type="NCBI Taxonomy" id="2732867"/>
    <lineage>
        <taxon>Bacteria</taxon>
        <taxon>Pseudomonadati</taxon>
        <taxon>Pseudomonadota</taxon>
        <taxon>Gammaproteobacteria</taxon>
        <taxon>Oceanospirillales</taxon>
        <taxon>Halomonadaceae</taxon>
        <taxon>Vreelandella</taxon>
    </lineage>
</organism>
<evidence type="ECO:0000313" key="4">
    <source>
        <dbReference type="Proteomes" id="UP000588806"/>
    </source>
</evidence>
<dbReference type="Proteomes" id="UP000588806">
    <property type="component" value="Unassembled WGS sequence"/>
</dbReference>
<name>A0A7Y3XAQ6_9GAMM</name>
<evidence type="ECO:0000259" key="1">
    <source>
        <dbReference type="Pfam" id="PF03235"/>
    </source>
</evidence>
<reference evidence="3 4" key="2">
    <citation type="submission" date="2020-06" db="EMBL/GenBank/DDBJ databases">
        <title>Halomonas songnenensis sp. nov., a moderately halophilic bacterium isolated from saline and alkaline soils.</title>
        <authorList>
            <person name="Jiang J."/>
            <person name="Pan Y."/>
        </authorList>
    </citation>
    <scope>NUCLEOTIDE SEQUENCE [LARGE SCALE GENOMIC DNA]</scope>
    <source>
        <strain evidence="3 4">TBZ9</strain>
    </source>
</reference>
<dbReference type="Pfam" id="PF03235">
    <property type="entry name" value="GmrSD_N"/>
    <property type="match status" value="1"/>
</dbReference>
<reference evidence="3 4" key="1">
    <citation type="submission" date="2020-05" db="EMBL/GenBank/DDBJ databases">
        <authorList>
            <person name="Ruan W."/>
            <person name="Jeon C.O."/>
            <person name="Chun B.H."/>
        </authorList>
    </citation>
    <scope>NUCLEOTIDE SEQUENCE [LARGE SCALE GENOMIC DNA]</scope>
    <source>
        <strain evidence="3 4">TBZ9</strain>
    </source>
</reference>
<feature type="domain" description="GmrSD restriction endonucleases N-terminal" evidence="1">
    <location>
        <begin position="9"/>
        <end position="240"/>
    </location>
</feature>
<protein>
    <submittedName>
        <fullName evidence="3">DUF262 domain-containing protein</fullName>
    </submittedName>
</protein>
<dbReference type="InterPro" id="IPR004919">
    <property type="entry name" value="GmrSD_N"/>
</dbReference>
<dbReference type="PANTHER" id="PTHR35149:SF1">
    <property type="entry name" value="DUF5655 DOMAIN-CONTAINING PROTEIN"/>
    <property type="match status" value="1"/>
</dbReference>
<comment type="caution">
    <text evidence="3">The sequence shown here is derived from an EMBL/GenBank/DDBJ whole genome shotgun (WGS) entry which is preliminary data.</text>
</comment>
<accession>A0A7Y3XAQ6</accession>
<gene>
    <name evidence="3" type="ORF">HLB35_06850</name>
</gene>
<dbReference type="PANTHER" id="PTHR35149">
    <property type="entry name" value="SLL5132 PROTEIN"/>
    <property type="match status" value="1"/>
</dbReference>
<dbReference type="AlphaFoldDB" id="A0A7Y3XAQ6"/>
<keyword evidence="4" id="KW-1185">Reference proteome</keyword>
<proteinExistence type="predicted"/>